<feature type="region of interest" description="Disordered" evidence="1">
    <location>
        <begin position="444"/>
        <end position="507"/>
    </location>
</feature>
<keyword evidence="2" id="KW-1133">Transmembrane helix</keyword>
<name>A0AA36CGV5_9BILA</name>
<feature type="compositionally biased region" description="Basic and acidic residues" evidence="1">
    <location>
        <begin position="470"/>
        <end position="487"/>
    </location>
</feature>
<dbReference type="Proteomes" id="UP001177023">
    <property type="component" value="Unassembled WGS sequence"/>
</dbReference>
<organism evidence="3 4">
    <name type="scientific">Mesorhabditis spiculigera</name>
    <dbReference type="NCBI Taxonomy" id="96644"/>
    <lineage>
        <taxon>Eukaryota</taxon>
        <taxon>Metazoa</taxon>
        <taxon>Ecdysozoa</taxon>
        <taxon>Nematoda</taxon>
        <taxon>Chromadorea</taxon>
        <taxon>Rhabditida</taxon>
        <taxon>Rhabditina</taxon>
        <taxon>Rhabditomorpha</taxon>
        <taxon>Rhabditoidea</taxon>
        <taxon>Rhabditidae</taxon>
        <taxon>Mesorhabditinae</taxon>
        <taxon>Mesorhabditis</taxon>
    </lineage>
</organism>
<evidence type="ECO:0000256" key="2">
    <source>
        <dbReference type="SAM" id="Phobius"/>
    </source>
</evidence>
<keyword evidence="4" id="KW-1185">Reference proteome</keyword>
<evidence type="ECO:0000256" key="1">
    <source>
        <dbReference type="SAM" id="MobiDB-lite"/>
    </source>
</evidence>
<keyword evidence="2" id="KW-0812">Transmembrane</keyword>
<feature type="non-terminal residue" evidence="3">
    <location>
        <position position="1"/>
    </location>
</feature>
<dbReference type="EMBL" id="CATQJA010001831">
    <property type="protein sequence ID" value="CAJ0568784.1"/>
    <property type="molecule type" value="Genomic_DNA"/>
</dbReference>
<proteinExistence type="predicted"/>
<evidence type="ECO:0000313" key="4">
    <source>
        <dbReference type="Proteomes" id="UP001177023"/>
    </source>
</evidence>
<dbReference type="AlphaFoldDB" id="A0AA36CGV5"/>
<sequence>MGTPIRCYDEMSFSHRSEYQGVWRYARKFPYRNLTPAQQQLVNNHVRFHQKVNLRATSKHFSIQPALYFYINGFYNKIWIHGVSSEPEMQEVSSLGPQDGMKVLVRWALDDFTMDDFWIFVKLSVNTISPYIHFKIRGSTLGGAGYHRDLRLMPDGKISYDVAHLRILEKLTANAFLSVLDLTPEEYFDFYSNAFNQLLDCQLIRFSFIYFSENECLFSLPIIHKLVLHILNSRKRETGDGRRLIVLDTQLALPAEEGRYIPKTSVNWRADNEMMLQKLSDELNEISIDHPILTSQLYNAQEDFPLQRLSGVSPAHYLFSTGIHTIIAQNYPTQLHLINQIQLILNSAGIEKEINTPPWWPLPRNNASTPNHITNATQVPTNHSMAHAGAQTSSALPRNAEGNSGVLPAVLLSSGLLLILILILMAIAFAGFYAFLRTRFVLKPPKDKHGSTRSTRSKKKKGKRGKHKRDHSDADNSSKKASKDSKGSKGSAHPPPKQLPIAKAPANRADLDTLVDVQSIR</sequence>
<comment type="caution">
    <text evidence="3">The sequence shown here is derived from an EMBL/GenBank/DDBJ whole genome shotgun (WGS) entry which is preliminary data.</text>
</comment>
<protein>
    <submittedName>
        <fullName evidence="3">Uncharacterized protein</fullName>
    </submittedName>
</protein>
<reference evidence="3" key="1">
    <citation type="submission" date="2023-06" db="EMBL/GenBank/DDBJ databases">
        <authorList>
            <person name="Delattre M."/>
        </authorList>
    </citation>
    <scope>NUCLEOTIDE SEQUENCE</scope>
    <source>
        <strain evidence="3">AF72</strain>
    </source>
</reference>
<feature type="transmembrane region" description="Helical" evidence="2">
    <location>
        <begin position="406"/>
        <end position="436"/>
    </location>
</feature>
<keyword evidence="2" id="KW-0472">Membrane</keyword>
<accession>A0AA36CGV5</accession>
<feature type="compositionally biased region" description="Basic residues" evidence="1">
    <location>
        <begin position="455"/>
        <end position="469"/>
    </location>
</feature>
<evidence type="ECO:0000313" key="3">
    <source>
        <dbReference type="EMBL" id="CAJ0568784.1"/>
    </source>
</evidence>
<gene>
    <name evidence="3" type="ORF">MSPICULIGERA_LOCUS7297</name>
</gene>